<accession>A0A5C3PVW9</accession>
<dbReference type="InterPro" id="IPR036361">
    <property type="entry name" value="SAP_dom_sf"/>
</dbReference>
<dbReference type="EC" id="3.6.4.12" evidence="4"/>
<evidence type="ECO:0000313" key="20">
    <source>
        <dbReference type="Proteomes" id="UP000308197"/>
    </source>
</evidence>
<evidence type="ECO:0000256" key="2">
    <source>
        <dbReference type="ARBA" id="ARBA00004574"/>
    </source>
</evidence>
<dbReference type="Pfam" id="PF03730">
    <property type="entry name" value="Ku_C"/>
    <property type="match status" value="1"/>
</dbReference>
<dbReference type="NCBIfam" id="TIGR00578">
    <property type="entry name" value="ku70"/>
    <property type="match status" value="1"/>
</dbReference>
<comment type="subcellular location">
    <subcellularLocation>
        <location evidence="2">Chromosome</location>
        <location evidence="2">Telomere</location>
    </subcellularLocation>
    <subcellularLocation>
        <location evidence="1">Nucleus</location>
    </subcellularLocation>
</comment>
<evidence type="ECO:0000256" key="7">
    <source>
        <dbReference type="ARBA" id="ARBA00022741"/>
    </source>
</evidence>
<evidence type="ECO:0000256" key="14">
    <source>
        <dbReference type="ARBA" id="ARBA00023172"/>
    </source>
</evidence>
<dbReference type="Gene3D" id="1.10.1600.10">
    <property type="match status" value="1"/>
</dbReference>
<dbReference type="InterPro" id="IPR006164">
    <property type="entry name" value="DNA_bd_Ku70/Ku80"/>
</dbReference>
<evidence type="ECO:0000256" key="9">
    <source>
        <dbReference type="ARBA" id="ARBA00022801"/>
    </source>
</evidence>
<keyword evidence="11" id="KW-0067">ATP-binding</keyword>
<dbReference type="Proteomes" id="UP000308197">
    <property type="component" value="Unassembled WGS sequence"/>
</dbReference>
<dbReference type="SMART" id="SM00513">
    <property type="entry name" value="SAP"/>
    <property type="match status" value="1"/>
</dbReference>
<dbReference type="InterPro" id="IPR036465">
    <property type="entry name" value="vWFA_dom_sf"/>
</dbReference>
<keyword evidence="12" id="KW-0779">Telomere</keyword>
<dbReference type="Pfam" id="PF02735">
    <property type="entry name" value="Ku"/>
    <property type="match status" value="1"/>
</dbReference>
<dbReference type="GO" id="GO:0000781">
    <property type="term" value="C:chromosome, telomeric region"/>
    <property type="evidence" value="ECO:0007669"/>
    <property type="project" value="UniProtKB-SubCell"/>
</dbReference>
<evidence type="ECO:0000256" key="1">
    <source>
        <dbReference type="ARBA" id="ARBA00004123"/>
    </source>
</evidence>
<dbReference type="SMART" id="SM00559">
    <property type="entry name" value="Ku78"/>
    <property type="match status" value="1"/>
</dbReference>
<dbReference type="GO" id="GO:0003678">
    <property type="term" value="F:DNA helicase activity"/>
    <property type="evidence" value="ECO:0007669"/>
    <property type="project" value="UniProtKB-EC"/>
</dbReference>
<dbReference type="Gene3D" id="4.10.970.10">
    <property type="entry name" value="Ku70, bridge and pillars"/>
    <property type="match status" value="1"/>
</dbReference>
<reference evidence="19 20" key="1">
    <citation type="journal article" date="2019" name="Nat. Ecol. Evol.">
        <title>Megaphylogeny resolves global patterns of mushroom evolution.</title>
        <authorList>
            <person name="Varga T."/>
            <person name="Krizsan K."/>
            <person name="Foldi C."/>
            <person name="Dima B."/>
            <person name="Sanchez-Garcia M."/>
            <person name="Sanchez-Ramirez S."/>
            <person name="Szollosi G.J."/>
            <person name="Szarkandi J.G."/>
            <person name="Papp V."/>
            <person name="Albert L."/>
            <person name="Andreopoulos W."/>
            <person name="Angelini C."/>
            <person name="Antonin V."/>
            <person name="Barry K.W."/>
            <person name="Bougher N.L."/>
            <person name="Buchanan P."/>
            <person name="Buyck B."/>
            <person name="Bense V."/>
            <person name="Catcheside P."/>
            <person name="Chovatia M."/>
            <person name="Cooper J."/>
            <person name="Damon W."/>
            <person name="Desjardin D."/>
            <person name="Finy P."/>
            <person name="Geml J."/>
            <person name="Haridas S."/>
            <person name="Hughes K."/>
            <person name="Justo A."/>
            <person name="Karasinski D."/>
            <person name="Kautmanova I."/>
            <person name="Kiss B."/>
            <person name="Kocsube S."/>
            <person name="Kotiranta H."/>
            <person name="LaButti K.M."/>
            <person name="Lechner B.E."/>
            <person name="Liimatainen K."/>
            <person name="Lipzen A."/>
            <person name="Lukacs Z."/>
            <person name="Mihaltcheva S."/>
            <person name="Morgado L.N."/>
            <person name="Niskanen T."/>
            <person name="Noordeloos M.E."/>
            <person name="Ohm R.A."/>
            <person name="Ortiz-Santana B."/>
            <person name="Ovrebo C."/>
            <person name="Racz N."/>
            <person name="Riley R."/>
            <person name="Savchenko A."/>
            <person name="Shiryaev A."/>
            <person name="Soop K."/>
            <person name="Spirin V."/>
            <person name="Szebenyi C."/>
            <person name="Tomsovsky M."/>
            <person name="Tulloss R.E."/>
            <person name="Uehling J."/>
            <person name="Grigoriev I.V."/>
            <person name="Vagvolgyi C."/>
            <person name="Papp T."/>
            <person name="Martin F.M."/>
            <person name="Miettinen O."/>
            <person name="Hibbett D.S."/>
            <person name="Nagy L.G."/>
        </authorList>
    </citation>
    <scope>NUCLEOTIDE SEQUENCE [LARGE SCALE GENOMIC DNA]</scope>
    <source>
        <strain evidence="19 20">HHB13444</strain>
    </source>
</reference>
<dbReference type="Gene3D" id="3.40.50.410">
    <property type="entry name" value="von Willebrand factor, type A domain"/>
    <property type="match status" value="1"/>
</dbReference>
<dbReference type="GO" id="GO:0043564">
    <property type="term" value="C:Ku70:Ku80 complex"/>
    <property type="evidence" value="ECO:0007669"/>
    <property type="project" value="InterPro"/>
</dbReference>
<keyword evidence="6" id="KW-0158">Chromosome</keyword>
<evidence type="ECO:0000256" key="17">
    <source>
        <dbReference type="ARBA" id="ARBA00031811"/>
    </source>
</evidence>
<gene>
    <name evidence="19" type="ORF">K466DRAFT_658235</name>
</gene>
<dbReference type="Gene3D" id="1.10.720.30">
    <property type="entry name" value="SAP domain"/>
    <property type="match status" value="1"/>
</dbReference>
<evidence type="ECO:0000256" key="5">
    <source>
        <dbReference type="ARBA" id="ARBA00021796"/>
    </source>
</evidence>
<dbReference type="Gene3D" id="2.40.290.10">
    <property type="match status" value="1"/>
</dbReference>
<dbReference type="GO" id="GO:0016787">
    <property type="term" value="F:hydrolase activity"/>
    <property type="evidence" value="ECO:0007669"/>
    <property type="project" value="UniProtKB-KW"/>
</dbReference>
<protein>
    <recommendedName>
        <fullName evidence="5">ATP-dependent DNA helicase II subunit 1</fullName>
        <ecNumber evidence="4">3.6.4.12</ecNumber>
    </recommendedName>
    <alternativeName>
        <fullName evidence="17">ATP-dependent DNA helicase II subunit Ku70</fullName>
    </alternativeName>
</protein>
<evidence type="ECO:0000256" key="15">
    <source>
        <dbReference type="ARBA" id="ARBA00023204"/>
    </source>
</evidence>
<dbReference type="GO" id="GO:0005524">
    <property type="term" value="F:ATP binding"/>
    <property type="evidence" value="ECO:0007669"/>
    <property type="project" value="UniProtKB-KW"/>
</dbReference>
<name>A0A5C3PVW9_9APHY</name>
<keyword evidence="7" id="KW-0547">Nucleotide-binding</keyword>
<keyword evidence="9" id="KW-0378">Hydrolase</keyword>
<dbReference type="SUPFAM" id="SSF100939">
    <property type="entry name" value="SPOC domain-like"/>
    <property type="match status" value="1"/>
</dbReference>
<dbReference type="GO" id="GO:0042162">
    <property type="term" value="F:telomeric DNA binding"/>
    <property type="evidence" value="ECO:0007669"/>
    <property type="project" value="InterPro"/>
</dbReference>
<dbReference type="CDD" id="cd00788">
    <property type="entry name" value="KU70"/>
    <property type="match status" value="1"/>
</dbReference>
<dbReference type="AlphaFoldDB" id="A0A5C3PVW9"/>
<evidence type="ECO:0000256" key="12">
    <source>
        <dbReference type="ARBA" id="ARBA00022895"/>
    </source>
</evidence>
<evidence type="ECO:0000256" key="10">
    <source>
        <dbReference type="ARBA" id="ARBA00022806"/>
    </source>
</evidence>
<dbReference type="InParanoid" id="A0A5C3PVW9"/>
<dbReference type="GO" id="GO:0000723">
    <property type="term" value="P:telomere maintenance"/>
    <property type="evidence" value="ECO:0007669"/>
    <property type="project" value="InterPro"/>
</dbReference>
<dbReference type="InterPro" id="IPR006165">
    <property type="entry name" value="Ku70"/>
</dbReference>
<dbReference type="FunFam" id="2.40.290.10:FF:000001">
    <property type="entry name" value="X-ray repair cross complementing 6"/>
    <property type="match status" value="1"/>
</dbReference>
<dbReference type="PANTHER" id="PTHR12604:SF2">
    <property type="entry name" value="X-RAY REPAIR CROSS-COMPLEMENTING PROTEIN 6"/>
    <property type="match status" value="1"/>
</dbReference>
<evidence type="ECO:0000256" key="11">
    <source>
        <dbReference type="ARBA" id="ARBA00022840"/>
    </source>
</evidence>
<dbReference type="STRING" id="1314778.A0A5C3PVW9"/>
<dbReference type="InterPro" id="IPR005160">
    <property type="entry name" value="Ku_C"/>
</dbReference>
<dbReference type="GO" id="GO:0003684">
    <property type="term" value="F:damaged DNA binding"/>
    <property type="evidence" value="ECO:0007669"/>
    <property type="project" value="InterPro"/>
</dbReference>
<dbReference type="InterPro" id="IPR003034">
    <property type="entry name" value="SAP_dom"/>
</dbReference>
<dbReference type="Pfam" id="PF02037">
    <property type="entry name" value="SAP"/>
    <property type="match status" value="1"/>
</dbReference>
<dbReference type="SUPFAM" id="SSF53300">
    <property type="entry name" value="vWA-like"/>
    <property type="match status" value="1"/>
</dbReference>
<evidence type="ECO:0000256" key="13">
    <source>
        <dbReference type="ARBA" id="ARBA00023125"/>
    </source>
</evidence>
<keyword evidence="14" id="KW-0233">DNA recombination</keyword>
<dbReference type="SUPFAM" id="SSF68906">
    <property type="entry name" value="SAP domain"/>
    <property type="match status" value="1"/>
</dbReference>
<comment type="similarity">
    <text evidence="3">Belongs to the ku70 family.</text>
</comment>
<evidence type="ECO:0000256" key="16">
    <source>
        <dbReference type="ARBA" id="ARBA00023242"/>
    </source>
</evidence>
<dbReference type="EMBL" id="ML210976">
    <property type="protein sequence ID" value="TFK93786.1"/>
    <property type="molecule type" value="Genomic_DNA"/>
</dbReference>
<dbReference type="PANTHER" id="PTHR12604">
    <property type="entry name" value="KU AUTOANTIGEN DNA HELICASE"/>
    <property type="match status" value="1"/>
</dbReference>
<dbReference type="GO" id="GO:0006310">
    <property type="term" value="P:DNA recombination"/>
    <property type="evidence" value="ECO:0007669"/>
    <property type="project" value="UniProtKB-KW"/>
</dbReference>
<evidence type="ECO:0000259" key="18">
    <source>
        <dbReference type="PROSITE" id="PS50800"/>
    </source>
</evidence>
<dbReference type="InterPro" id="IPR016194">
    <property type="entry name" value="SPOC-like_C_dom_sf"/>
</dbReference>
<dbReference type="InterPro" id="IPR005161">
    <property type="entry name" value="Ku_N"/>
</dbReference>
<keyword evidence="10" id="KW-0347">Helicase</keyword>
<dbReference type="InterPro" id="IPR047087">
    <property type="entry name" value="KU70_core_dom"/>
</dbReference>
<dbReference type="Pfam" id="PF03731">
    <property type="entry name" value="Ku_N"/>
    <property type="match status" value="1"/>
</dbReference>
<dbReference type="PIRSF" id="PIRSF003033">
    <property type="entry name" value="Ku70"/>
    <property type="match status" value="1"/>
</dbReference>
<dbReference type="InterPro" id="IPR027388">
    <property type="entry name" value="Ku70_bridge/pillars_dom_sf"/>
</dbReference>
<dbReference type="GO" id="GO:0003690">
    <property type="term" value="F:double-stranded DNA binding"/>
    <property type="evidence" value="ECO:0007669"/>
    <property type="project" value="TreeGrafter"/>
</dbReference>
<evidence type="ECO:0000256" key="3">
    <source>
        <dbReference type="ARBA" id="ARBA00005240"/>
    </source>
</evidence>
<keyword evidence="15" id="KW-0234">DNA repair</keyword>
<dbReference type="PROSITE" id="PS50800">
    <property type="entry name" value="SAP"/>
    <property type="match status" value="1"/>
</dbReference>
<dbReference type="FunCoup" id="A0A5C3PVW9">
    <property type="interactions" value="645"/>
</dbReference>
<dbReference type="GO" id="GO:0006303">
    <property type="term" value="P:double-strand break repair via nonhomologous end joining"/>
    <property type="evidence" value="ECO:0007669"/>
    <property type="project" value="InterPro"/>
</dbReference>
<keyword evidence="20" id="KW-1185">Reference proteome</keyword>
<evidence type="ECO:0000256" key="4">
    <source>
        <dbReference type="ARBA" id="ARBA00012551"/>
    </source>
</evidence>
<organism evidence="19 20">
    <name type="scientific">Polyporus arcularius HHB13444</name>
    <dbReference type="NCBI Taxonomy" id="1314778"/>
    <lineage>
        <taxon>Eukaryota</taxon>
        <taxon>Fungi</taxon>
        <taxon>Dikarya</taxon>
        <taxon>Basidiomycota</taxon>
        <taxon>Agaricomycotina</taxon>
        <taxon>Agaricomycetes</taxon>
        <taxon>Polyporales</taxon>
        <taxon>Polyporaceae</taxon>
        <taxon>Polyporus</taxon>
    </lineage>
</organism>
<evidence type="ECO:0000256" key="6">
    <source>
        <dbReference type="ARBA" id="ARBA00022454"/>
    </source>
</evidence>
<keyword evidence="8" id="KW-0227">DNA damage</keyword>
<sequence length="656" mass="73617">MASFEDWNRIVDDDDEELQDTSLYEGKRDVIMFCIDCSPSMLELYEDPRYEDVQTCKLFRALEAAMQIQKRKVLVGPNDSVGIMLFNTTKRNESGTAGADLKKGTYVYQPIATVNAPKVMELMQLLDEAREKPEKLAETFPPMTDRRVAVGDVFTSCNWAIRDGAPKTATKRIFFITDEDNPHPGAASSRLITSARTTLIDLVQAGVTVEPFFISTEEKPFDPSIFYSSVLLATNLTDSDEPGEDGQILPESISIGQIEELLAQMRFHEVPKRALFSVPFTLAPDFTIGVKGYGLITEQKKGAYRYFADLGDRMDVVNSRTAYVDEEREAEVEKTQILYGMDLGAPSAEAEEHVGDQAKDADAGTRSVPLGSRVFYTQDEVRSFRTLGLEPGIKLLGFKSRRALAFEDNIKHSVFIYPDEMTYSGSKRTFTALLKTMIKKKKIAIVLALTRRNSSPIFCAVLPQEEKVDESGWREPPGFHLIPLPFADDIRAAPLERGFRASDDLKEAARKFMDKLVVKNGSYPPDSYPNPSLAYHNAQLEASAFREEFDPEAFEDLTEPKYDLMHKRAGQLIKAWKQKLREDETANIVAAPVAGTKRKADVSVDEAEIRSKWEAGALNKLRVDQLKDFLKSKGEPVSGKKADLVERVSQWLQNHP</sequence>
<keyword evidence="16" id="KW-0539">Nucleus</keyword>
<keyword evidence="13" id="KW-0238">DNA-binding</keyword>
<proteinExistence type="inferred from homology"/>
<evidence type="ECO:0000313" key="19">
    <source>
        <dbReference type="EMBL" id="TFK93786.1"/>
    </source>
</evidence>
<evidence type="ECO:0000256" key="8">
    <source>
        <dbReference type="ARBA" id="ARBA00022763"/>
    </source>
</evidence>
<feature type="domain" description="SAP" evidence="18">
    <location>
        <begin position="618"/>
        <end position="652"/>
    </location>
</feature>